<dbReference type="AlphaFoldDB" id="A0A6J4TNB6"/>
<feature type="transmembrane region" description="Helical" evidence="1">
    <location>
        <begin position="103"/>
        <end position="122"/>
    </location>
</feature>
<organism evidence="2">
    <name type="scientific">uncultured Solirubrobacteraceae bacterium</name>
    <dbReference type="NCBI Taxonomy" id="1162706"/>
    <lineage>
        <taxon>Bacteria</taxon>
        <taxon>Bacillati</taxon>
        <taxon>Actinomycetota</taxon>
        <taxon>Thermoleophilia</taxon>
        <taxon>Solirubrobacterales</taxon>
        <taxon>Solirubrobacteraceae</taxon>
        <taxon>environmental samples</taxon>
    </lineage>
</organism>
<protein>
    <submittedName>
        <fullName evidence="2">Uncharacterized protein</fullName>
    </submittedName>
</protein>
<gene>
    <name evidence="2" type="ORF">AVDCRST_MAG85-3417</name>
</gene>
<evidence type="ECO:0000313" key="2">
    <source>
        <dbReference type="EMBL" id="CAA9528049.1"/>
    </source>
</evidence>
<evidence type="ECO:0000256" key="1">
    <source>
        <dbReference type="SAM" id="Phobius"/>
    </source>
</evidence>
<name>A0A6J4TNB6_9ACTN</name>
<dbReference type="EMBL" id="CADCVT010000375">
    <property type="protein sequence ID" value="CAA9528049.1"/>
    <property type="molecule type" value="Genomic_DNA"/>
</dbReference>
<keyword evidence="1" id="KW-1133">Transmembrane helix</keyword>
<proteinExistence type="predicted"/>
<keyword evidence="1" id="KW-0472">Membrane</keyword>
<feature type="transmembrane region" description="Helical" evidence="1">
    <location>
        <begin position="72"/>
        <end position="91"/>
    </location>
</feature>
<accession>A0A6J4TNB6</accession>
<sequence>MISDFVPLKVIERSAAPSPSENSRFVASSVSLPLPTESETCRSSAAPASTSATDGLVVAALDNVLLPSSSSVWAPGTVLVGASLMALTVTAVESVSVFAGPGVLPLSAVWIWTVALPLKFVFGV</sequence>
<reference evidence="2" key="1">
    <citation type="submission" date="2020-02" db="EMBL/GenBank/DDBJ databases">
        <authorList>
            <person name="Meier V. D."/>
        </authorList>
    </citation>
    <scope>NUCLEOTIDE SEQUENCE</scope>
    <source>
        <strain evidence="2">AVDCRST_MAG85</strain>
    </source>
</reference>
<keyword evidence="1" id="KW-0812">Transmembrane</keyword>